<gene>
    <name evidence="2" type="ORF">IE37_00263</name>
</gene>
<dbReference type="RefSeq" id="WP_109725171.1">
    <property type="nucleotide sequence ID" value="NZ_QGDI01000001.1"/>
</dbReference>
<proteinExistence type="predicted"/>
<name>A0A315Y5V3_RUMFL</name>
<sequence>MVILVTGGTVFASRYTAGYFASMGHEVFVLNRGTKPQPKNVTPIIADRHSLGDTLRNRHFDAVIDVTAYNADDVNCLLDGLGTFGCYILVSSSAVYPETLPQPFKEDGSIGVNSIWGKYGTDKIAAEQALRSRVPDAYILRPPYLCGPMNNLHREAFVFECAEQGRSFYLPKDGSMKLQFFHIGDMCRFVELLIEKKPKKHIFNVGYPEAVTIKEWVNLCYETVGEIPVFNEVYDDIPQRSYFPFYDYEYALDVAEMLELMPVLTPLSRSLTESYEWFAENRGLIIRKPLMEFIDANKETLK</sequence>
<dbReference type="InterPro" id="IPR036291">
    <property type="entry name" value="NAD(P)-bd_dom_sf"/>
</dbReference>
<reference evidence="2 3" key="1">
    <citation type="submission" date="2018-05" db="EMBL/GenBank/DDBJ databases">
        <title>The Hungate 1000. A catalogue of reference genomes from the rumen microbiome.</title>
        <authorList>
            <person name="Kelly W."/>
        </authorList>
    </citation>
    <scope>NUCLEOTIDE SEQUENCE [LARGE SCALE GENOMIC DNA]</scope>
    <source>
        <strain evidence="2 3">SAb67</strain>
    </source>
</reference>
<dbReference type="Proteomes" id="UP000245720">
    <property type="component" value="Unassembled WGS sequence"/>
</dbReference>
<accession>A0A315Y5V3</accession>
<dbReference type="EMBL" id="QGDI01000001">
    <property type="protein sequence ID" value="PWJ15368.1"/>
    <property type="molecule type" value="Genomic_DNA"/>
</dbReference>
<dbReference type="SUPFAM" id="SSF51735">
    <property type="entry name" value="NAD(P)-binding Rossmann-fold domains"/>
    <property type="match status" value="1"/>
</dbReference>
<evidence type="ECO:0000313" key="2">
    <source>
        <dbReference type="EMBL" id="PWJ15368.1"/>
    </source>
</evidence>
<evidence type="ECO:0000259" key="1">
    <source>
        <dbReference type="Pfam" id="PF01370"/>
    </source>
</evidence>
<dbReference type="PANTHER" id="PTHR43245:SF13">
    <property type="entry name" value="UDP-D-APIOSE_UDP-D-XYLOSE SYNTHASE 2"/>
    <property type="match status" value="1"/>
</dbReference>
<dbReference type="OrthoDB" id="9809586at2"/>
<feature type="domain" description="NAD-dependent epimerase/dehydratase" evidence="1">
    <location>
        <begin position="3"/>
        <end position="206"/>
    </location>
</feature>
<dbReference type="InterPro" id="IPR001509">
    <property type="entry name" value="Epimerase_deHydtase"/>
</dbReference>
<dbReference type="Gene3D" id="3.40.50.720">
    <property type="entry name" value="NAD(P)-binding Rossmann-like Domain"/>
    <property type="match status" value="1"/>
</dbReference>
<dbReference type="PANTHER" id="PTHR43245">
    <property type="entry name" value="BIFUNCTIONAL POLYMYXIN RESISTANCE PROTEIN ARNA"/>
    <property type="match status" value="1"/>
</dbReference>
<comment type="caution">
    <text evidence="2">The sequence shown here is derived from an EMBL/GenBank/DDBJ whole genome shotgun (WGS) entry which is preliminary data.</text>
</comment>
<organism evidence="2 3">
    <name type="scientific">Ruminococcus flavefaciens</name>
    <dbReference type="NCBI Taxonomy" id="1265"/>
    <lineage>
        <taxon>Bacteria</taxon>
        <taxon>Bacillati</taxon>
        <taxon>Bacillota</taxon>
        <taxon>Clostridia</taxon>
        <taxon>Eubacteriales</taxon>
        <taxon>Oscillospiraceae</taxon>
        <taxon>Ruminococcus</taxon>
    </lineage>
</organism>
<dbReference type="Pfam" id="PF01370">
    <property type="entry name" value="Epimerase"/>
    <property type="match status" value="1"/>
</dbReference>
<protein>
    <submittedName>
        <fullName evidence="2">Nucleoside-diphosphate-sugar epimerase</fullName>
    </submittedName>
</protein>
<dbReference type="InterPro" id="IPR050177">
    <property type="entry name" value="Lipid_A_modif_metabolic_enz"/>
</dbReference>
<evidence type="ECO:0000313" key="3">
    <source>
        <dbReference type="Proteomes" id="UP000245720"/>
    </source>
</evidence>
<dbReference type="AlphaFoldDB" id="A0A315Y5V3"/>